<dbReference type="RefSeq" id="WP_054586714.1">
    <property type="nucleotide sequence ID" value="NZ_NISJ01000010.1"/>
</dbReference>
<dbReference type="EMBL" id="NISJ01000010">
    <property type="protein sequence ID" value="OWQ94263.1"/>
    <property type="molecule type" value="Genomic_DNA"/>
</dbReference>
<dbReference type="Gene3D" id="3.90.1680.10">
    <property type="entry name" value="SOS response associated peptidase-like"/>
    <property type="match status" value="1"/>
</dbReference>
<name>A0A246JP49_9SPHN</name>
<organism evidence="1 2">
    <name type="scientific">Sphingopyxis witflariensis</name>
    <dbReference type="NCBI Taxonomy" id="173675"/>
    <lineage>
        <taxon>Bacteria</taxon>
        <taxon>Pseudomonadati</taxon>
        <taxon>Pseudomonadota</taxon>
        <taxon>Alphaproteobacteria</taxon>
        <taxon>Sphingomonadales</taxon>
        <taxon>Sphingomonadaceae</taxon>
        <taxon>Sphingopyxis</taxon>
    </lineage>
</organism>
<accession>A0A246JP49</accession>
<evidence type="ECO:0000313" key="2">
    <source>
        <dbReference type="Proteomes" id="UP000197097"/>
    </source>
</evidence>
<dbReference type="Proteomes" id="UP000197097">
    <property type="component" value="Unassembled WGS sequence"/>
</dbReference>
<protein>
    <submittedName>
        <fullName evidence="1">DUF159 family protein</fullName>
    </submittedName>
</protein>
<gene>
    <name evidence="1" type="ORF">CDQ91_16680</name>
</gene>
<comment type="caution">
    <text evidence="1">The sequence shown here is derived from an EMBL/GenBank/DDBJ whole genome shotgun (WGS) entry which is preliminary data.</text>
</comment>
<proteinExistence type="predicted"/>
<dbReference type="SUPFAM" id="SSF143081">
    <property type="entry name" value="BB1717-like"/>
    <property type="match status" value="1"/>
</dbReference>
<dbReference type="InterPro" id="IPR036590">
    <property type="entry name" value="SRAP-like"/>
</dbReference>
<dbReference type="OrthoDB" id="9782620at2"/>
<keyword evidence="2" id="KW-1185">Reference proteome</keyword>
<evidence type="ECO:0000313" key="1">
    <source>
        <dbReference type="EMBL" id="OWQ94263.1"/>
    </source>
</evidence>
<dbReference type="AlphaFoldDB" id="A0A246JP49"/>
<sequence length="170" mass="19360">MDIESDDALVGIGKIHRVMVWDGQREREKEMLWGLHSRDADIFQIPLLKSETAIIDRPCLLLANAFGLVKRGKTIYAASLITDEPFFCIAAVWRPAHRLWPESFAALTVPAYDDLAPHKDRHVAVVRPEDWFDWLMGTRPPLDILQPFPKNSFSIMPPIQQNFDELLGAA</sequence>
<reference evidence="1 2" key="1">
    <citation type="journal article" date="2002" name="Int. J. Syst. Evol. Microbiol.">
        <title>Sphingopyxis witflariensis sp. nov., isolated from activated sludge.</title>
        <authorList>
            <person name="Kampfer P."/>
            <person name="Witzenberger R."/>
            <person name="Denner E.B."/>
            <person name="Busse H.J."/>
            <person name="Neef A."/>
        </authorList>
    </citation>
    <scope>NUCLEOTIDE SEQUENCE [LARGE SCALE GENOMIC DNA]</scope>
    <source>
        <strain evidence="1 2">DSM 14551</strain>
    </source>
</reference>